<feature type="transmembrane region" description="Helical" evidence="1">
    <location>
        <begin position="125"/>
        <end position="142"/>
    </location>
</feature>
<feature type="transmembrane region" description="Helical" evidence="1">
    <location>
        <begin position="20"/>
        <end position="42"/>
    </location>
</feature>
<accession>A0ABV6L3J5</accession>
<evidence type="ECO:0000313" key="3">
    <source>
        <dbReference type="Proteomes" id="UP001589828"/>
    </source>
</evidence>
<dbReference type="InterPro" id="IPR049713">
    <property type="entry name" value="Pr6Pr-like"/>
</dbReference>
<evidence type="ECO:0000313" key="2">
    <source>
        <dbReference type="EMBL" id="MFC0514024.1"/>
    </source>
</evidence>
<keyword evidence="1" id="KW-0812">Transmembrane</keyword>
<name>A0ABV6L3J5_9SPHI</name>
<keyword evidence="1" id="KW-0472">Membrane</keyword>
<feature type="transmembrane region" description="Helical" evidence="1">
    <location>
        <begin position="192"/>
        <end position="212"/>
    </location>
</feature>
<feature type="transmembrane region" description="Helical" evidence="1">
    <location>
        <begin position="86"/>
        <end position="105"/>
    </location>
</feature>
<dbReference type="NCBIfam" id="NF038065">
    <property type="entry name" value="Pr6Pr"/>
    <property type="match status" value="1"/>
</dbReference>
<dbReference type="EMBL" id="JBHLTS010000018">
    <property type="protein sequence ID" value="MFC0514024.1"/>
    <property type="molecule type" value="Genomic_DNA"/>
</dbReference>
<sequence>MEQYKLYINDTGKGRKWLHVSTVSVLWFGLILQITISIPTYLKAGRSLEGTLVQLFSFFTILVNLLAAICLTALFKTNSRLGKYFFQPRILSAIALYITIVGLVYNLVLRNLWHPEGLFKLADELLHSVNPLLFVVYWLVYAPKANLKWIEALNWLWVPFIYSVYVFIRGSISHLYPYPFLNIDKLGVSQVAINSLLMLIAFLLIGFLFVWINRLMVKRNSGAIV</sequence>
<dbReference type="RefSeq" id="WP_377021880.1">
    <property type="nucleotide sequence ID" value="NZ_JBHLTS010000018.1"/>
</dbReference>
<comment type="caution">
    <text evidence="2">The sequence shown here is derived from an EMBL/GenBank/DDBJ whole genome shotgun (WGS) entry which is preliminary data.</text>
</comment>
<reference evidence="2 3" key="1">
    <citation type="submission" date="2024-09" db="EMBL/GenBank/DDBJ databases">
        <authorList>
            <person name="Sun Q."/>
            <person name="Mori K."/>
        </authorList>
    </citation>
    <scope>NUCLEOTIDE SEQUENCE [LARGE SCALE GENOMIC DNA]</scope>
    <source>
        <strain evidence="2 3">NCAIM B.02415</strain>
    </source>
</reference>
<proteinExistence type="predicted"/>
<feature type="transmembrane region" description="Helical" evidence="1">
    <location>
        <begin position="54"/>
        <end position="74"/>
    </location>
</feature>
<keyword evidence="1" id="KW-1133">Transmembrane helix</keyword>
<dbReference type="Proteomes" id="UP001589828">
    <property type="component" value="Unassembled WGS sequence"/>
</dbReference>
<keyword evidence="3" id="KW-1185">Reference proteome</keyword>
<gene>
    <name evidence="2" type="ORF">ACFFGT_07440</name>
</gene>
<feature type="transmembrane region" description="Helical" evidence="1">
    <location>
        <begin position="154"/>
        <end position="172"/>
    </location>
</feature>
<organism evidence="2 3">
    <name type="scientific">Mucilaginibacter angelicae</name>
    <dbReference type="NCBI Taxonomy" id="869718"/>
    <lineage>
        <taxon>Bacteria</taxon>
        <taxon>Pseudomonadati</taxon>
        <taxon>Bacteroidota</taxon>
        <taxon>Sphingobacteriia</taxon>
        <taxon>Sphingobacteriales</taxon>
        <taxon>Sphingobacteriaceae</taxon>
        <taxon>Mucilaginibacter</taxon>
    </lineage>
</organism>
<protein>
    <submittedName>
        <fullName evidence="2">Pr6Pr family membrane protein</fullName>
    </submittedName>
</protein>
<evidence type="ECO:0000256" key="1">
    <source>
        <dbReference type="SAM" id="Phobius"/>
    </source>
</evidence>